<dbReference type="RefSeq" id="WP_206603880.1">
    <property type="nucleotide sequence ID" value="NZ_PXVC01000189.1"/>
</dbReference>
<evidence type="ECO:0000313" key="2">
    <source>
        <dbReference type="Proteomes" id="UP000240206"/>
    </source>
</evidence>
<evidence type="ECO:0000313" key="1">
    <source>
        <dbReference type="EMBL" id="PSI00259.1"/>
    </source>
</evidence>
<dbReference type="AlphaFoldDB" id="A0A2P7EAS4"/>
<comment type="caution">
    <text evidence="1">The sequence shown here is derived from an EMBL/GenBank/DDBJ whole genome shotgun (WGS) entry which is preliminary data.</text>
</comment>
<organism evidence="1 2">
    <name type="scientific">Synechococcus lacustris str. Tous</name>
    <dbReference type="NCBI Taxonomy" id="1910958"/>
    <lineage>
        <taxon>Bacteria</taxon>
        <taxon>Bacillati</taxon>
        <taxon>Cyanobacteriota</taxon>
        <taxon>Cyanophyceae</taxon>
        <taxon>Synechococcales</taxon>
        <taxon>Synechococcaceae</taxon>
        <taxon>Synechococcus</taxon>
    </lineage>
</organism>
<dbReference type="EMBL" id="PXVC01000189">
    <property type="protein sequence ID" value="PSI00259.1"/>
    <property type="molecule type" value="Genomic_DNA"/>
</dbReference>
<dbReference type="Proteomes" id="UP000240206">
    <property type="component" value="Unassembled WGS sequence"/>
</dbReference>
<feature type="non-terminal residue" evidence="1">
    <location>
        <position position="1"/>
    </location>
</feature>
<reference evidence="2" key="1">
    <citation type="submission" date="2018-03" db="EMBL/GenBank/DDBJ databases">
        <title>Ecological and genomic features of two cosmopolitan and abundant freshwater picocyanobacteria.</title>
        <authorList>
            <person name="Cabello-Yeves P.J."/>
            <person name="Picazo A."/>
            <person name="Camacho A."/>
            <person name="Callieri C."/>
            <person name="Rosselli R."/>
            <person name="Roda-Garcia J."/>
            <person name="Coutinho F.H."/>
            <person name="Rodriguez-Valera F."/>
        </authorList>
    </citation>
    <scope>NUCLEOTIDE SEQUENCE [LARGE SCALE GENOMIC DNA]</scope>
    <source>
        <strain evidence="2">Tous</strain>
    </source>
</reference>
<name>A0A2P7EAS4_9SYNE</name>
<protein>
    <submittedName>
        <fullName evidence="1">Uncharacterized protein</fullName>
    </submittedName>
</protein>
<accession>A0A2P7EAS4</accession>
<keyword evidence="2" id="KW-1185">Reference proteome</keyword>
<sequence length="112" mass="11821">RQAWLEVPLCEGAVAFISADGVSLPNPGEALTAAQQDALARWTQQLQNGAPVCVRACLDAAAAMHQRLPAIDQVAWDWIPASPEPLLLEGNGGFGLLVPQLFARLNAAALQP</sequence>
<gene>
    <name evidence="1" type="ORF">C7K08_14150</name>
</gene>
<proteinExistence type="predicted"/>